<dbReference type="InterPro" id="IPR019517">
    <property type="entry name" value="Integrin-bd_ICAP-1"/>
</dbReference>
<dbReference type="Gene3D" id="6.20.360.10">
    <property type="match status" value="1"/>
</dbReference>
<dbReference type="GO" id="GO:0005178">
    <property type="term" value="F:integrin binding"/>
    <property type="evidence" value="ECO:0007669"/>
    <property type="project" value="TreeGrafter"/>
</dbReference>
<dbReference type="PANTHER" id="PTHR32055">
    <property type="entry name" value="INTEGRIN BETA-1-BINDING PROTEIN 1"/>
    <property type="match status" value="1"/>
</dbReference>
<feature type="domain" description="PID" evidence="2">
    <location>
        <begin position="181"/>
        <end position="311"/>
    </location>
</feature>
<feature type="region of interest" description="Disordered" evidence="1">
    <location>
        <begin position="69"/>
        <end position="101"/>
    </location>
</feature>
<dbReference type="GO" id="GO:0051895">
    <property type="term" value="P:negative regulation of focal adhesion assembly"/>
    <property type="evidence" value="ECO:0007669"/>
    <property type="project" value="TreeGrafter"/>
</dbReference>
<dbReference type="AlphaFoldDB" id="A0AA88XYR2"/>
<dbReference type="InterPro" id="IPR006020">
    <property type="entry name" value="PTB/PI_dom"/>
</dbReference>
<keyword evidence="4" id="KW-1185">Reference proteome</keyword>
<dbReference type="Proteomes" id="UP001186944">
    <property type="component" value="Unassembled WGS sequence"/>
</dbReference>
<sequence>MDLESMLPTRTQFLSTRTNVFVNSYQCFYQLVPNTLPTRTQLMPTRIITTFELFHYAFRTNCHELLPKTKANKEKPPPYEKKRTPNMGVRPDTQEESASPACMQHPSLQFGRIVTSGYFHFGRYNSFDFKLRRIDSDEVIRKFWIIDGQHIVYVSNSSSTENIASITPSPNKDHVMMQKNKFTVYYLGMIQNMHMGNSRKRDSEAQLIDQVEEAQIEGKLPATVSEDAMVHLFITRHGVEVVDSNREVLQRHPLHTIAQVIQYEDGFGKPNIAMKIGQLQVTRGAFHCYIFQCTNEEHALAICQSIRQIFDAITGKT</sequence>
<gene>
    <name evidence="3" type="ORF">FSP39_004690</name>
</gene>
<feature type="compositionally biased region" description="Basic and acidic residues" evidence="1">
    <location>
        <begin position="69"/>
        <end position="83"/>
    </location>
</feature>
<dbReference type="GO" id="GO:0005856">
    <property type="term" value="C:cytoskeleton"/>
    <property type="evidence" value="ECO:0007669"/>
    <property type="project" value="TreeGrafter"/>
</dbReference>
<reference evidence="3" key="1">
    <citation type="submission" date="2019-08" db="EMBL/GenBank/DDBJ databases">
        <title>The improved chromosome-level genome for the pearl oyster Pinctada fucata martensii using PacBio sequencing and Hi-C.</title>
        <authorList>
            <person name="Zheng Z."/>
        </authorList>
    </citation>
    <scope>NUCLEOTIDE SEQUENCE</scope>
    <source>
        <strain evidence="3">ZZ-2019</strain>
        <tissue evidence="3">Adductor muscle</tissue>
    </source>
</reference>
<dbReference type="PANTHER" id="PTHR32055:SF1">
    <property type="entry name" value="INTEGRIN BETA-1-BINDING PROTEIN 1"/>
    <property type="match status" value="1"/>
</dbReference>
<organism evidence="3 4">
    <name type="scientific">Pinctada imbricata</name>
    <name type="common">Atlantic pearl-oyster</name>
    <name type="synonym">Pinctada martensii</name>
    <dbReference type="NCBI Taxonomy" id="66713"/>
    <lineage>
        <taxon>Eukaryota</taxon>
        <taxon>Metazoa</taxon>
        <taxon>Spiralia</taxon>
        <taxon>Lophotrochozoa</taxon>
        <taxon>Mollusca</taxon>
        <taxon>Bivalvia</taxon>
        <taxon>Autobranchia</taxon>
        <taxon>Pteriomorphia</taxon>
        <taxon>Pterioida</taxon>
        <taxon>Pterioidea</taxon>
        <taxon>Pteriidae</taxon>
        <taxon>Pinctada</taxon>
    </lineage>
</organism>
<dbReference type="GO" id="GO:0071944">
    <property type="term" value="C:cell periphery"/>
    <property type="evidence" value="ECO:0007669"/>
    <property type="project" value="TreeGrafter"/>
</dbReference>
<dbReference type="PROSITE" id="PS01179">
    <property type="entry name" value="PID"/>
    <property type="match status" value="1"/>
</dbReference>
<dbReference type="SUPFAM" id="SSF50729">
    <property type="entry name" value="PH domain-like"/>
    <property type="match status" value="1"/>
</dbReference>
<proteinExistence type="predicted"/>
<dbReference type="EMBL" id="VSWD01000010">
    <property type="protein sequence ID" value="KAK3089569.1"/>
    <property type="molecule type" value="Genomic_DNA"/>
</dbReference>
<dbReference type="GO" id="GO:0030027">
    <property type="term" value="C:lamellipodium"/>
    <property type="evidence" value="ECO:0007669"/>
    <property type="project" value="TreeGrafter"/>
</dbReference>
<protein>
    <recommendedName>
        <fullName evidence="2">PID domain-containing protein</fullName>
    </recommendedName>
</protein>
<evidence type="ECO:0000256" key="1">
    <source>
        <dbReference type="SAM" id="MobiDB-lite"/>
    </source>
</evidence>
<evidence type="ECO:0000259" key="2">
    <source>
        <dbReference type="PROSITE" id="PS01179"/>
    </source>
</evidence>
<evidence type="ECO:0000313" key="4">
    <source>
        <dbReference type="Proteomes" id="UP001186944"/>
    </source>
</evidence>
<name>A0AA88XYR2_PINIB</name>
<dbReference type="GO" id="GO:0001726">
    <property type="term" value="C:ruffle"/>
    <property type="evidence" value="ECO:0007669"/>
    <property type="project" value="TreeGrafter"/>
</dbReference>
<dbReference type="Pfam" id="PF10480">
    <property type="entry name" value="ICAP-1_inte_bdg"/>
    <property type="match status" value="1"/>
</dbReference>
<evidence type="ECO:0000313" key="3">
    <source>
        <dbReference type="EMBL" id="KAK3089569.1"/>
    </source>
</evidence>
<comment type="caution">
    <text evidence="3">The sequence shown here is derived from an EMBL/GenBank/DDBJ whole genome shotgun (WGS) entry which is preliminary data.</text>
</comment>
<dbReference type="GO" id="GO:1900025">
    <property type="term" value="P:negative regulation of substrate adhesion-dependent cell spreading"/>
    <property type="evidence" value="ECO:0007669"/>
    <property type="project" value="TreeGrafter"/>
</dbReference>
<accession>A0AA88XYR2</accession>